<dbReference type="PANTHER" id="PTHR10127">
    <property type="entry name" value="DISCOIDIN, CUB, EGF, LAMININ , AND ZINC METALLOPROTEASE DOMAIN CONTAINING"/>
    <property type="match status" value="1"/>
</dbReference>
<feature type="binding site" evidence="1">
    <location>
        <position position="165"/>
    </location>
    <ligand>
        <name>Zn(2+)</name>
        <dbReference type="ChEBI" id="CHEBI:29105"/>
        <note>catalytic</note>
    </ligand>
</feature>
<name>A0A8J2JQD7_9HEXA</name>
<dbReference type="InterPro" id="IPR003006">
    <property type="entry name" value="Ig/MHC_CS"/>
</dbReference>
<reference evidence="5" key="1">
    <citation type="submission" date="2021-06" db="EMBL/GenBank/DDBJ databases">
        <authorList>
            <person name="Hodson N. C."/>
            <person name="Mongue J. A."/>
            <person name="Jaron S. K."/>
        </authorList>
    </citation>
    <scope>NUCLEOTIDE SEQUENCE</scope>
</reference>
<feature type="binding site" evidence="1">
    <location>
        <position position="159"/>
    </location>
    <ligand>
        <name>Zn(2+)</name>
        <dbReference type="ChEBI" id="CHEBI:29105"/>
        <note>catalytic</note>
    </ligand>
</feature>
<gene>
    <name evidence="5" type="ORF">AFUS01_LOCUS12647</name>
</gene>
<evidence type="ECO:0000313" key="6">
    <source>
        <dbReference type="Proteomes" id="UP000708208"/>
    </source>
</evidence>
<keyword evidence="6" id="KW-1185">Reference proteome</keyword>
<accession>A0A8J2JQD7</accession>
<dbReference type="GO" id="GO:0008270">
    <property type="term" value="F:zinc ion binding"/>
    <property type="evidence" value="ECO:0007669"/>
    <property type="project" value="UniProtKB-UniRule"/>
</dbReference>
<comment type="caution">
    <text evidence="1">Lacks conserved residue(s) required for the propagation of feature annotation.</text>
</comment>
<evidence type="ECO:0000259" key="3">
    <source>
        <dbReference type="PROSITE" id="PS50835"/>
    </source>
</evidence>
<dbReference type="SMART" id="SM00696">
    <property type="entry name" value="DM9"/>
    <property type="match status" value="1"/>
</dbReference>
<feature type="binding site" evidence="1">
    <location>
        <position position="155"/>
    </location>
    <ligand>
        <name>Zn(2+)</name>
        <dbReference type="ChEBI" id="CHEBI:29105"/>
        <note>catalytic</note>
    </ligand>
</feature>
<proteinExistence type="predicted"/>
<dbReference type="PANTHER" id="PTHR10127:SF850">
    <property type="entry name" value="METALLOENDOPEPTIDASE"/>
    <property type="match status" value="1"/>
</dbReference>
<keyword evidence="1" id="KW-0479">Metal-binding</keyword>
<keyword evidence="1" id="KW-0862">Zinc</keyword>
<dbReference type="PROSITE" id="PS00290">
    <property type="entry name" value="IG_MHC"/>
    <property type="match status" value="1"/>
</dbReference>
<dbReference type="Pfam" id="PF01400">
    <property type="entry name" value="Astacin"/>
    <property type="match status" value="1"/>
</dbReference>
<dbReference type="OrthoDB" id="1925699at2759"/>
<organism evidence="5 6">
    <name type="scientific">Allacma fusca</name>
    <dbReference type="NCBI Taxonomy" id="39272"/>
    <lineage>
        <taxon>Eukaryota</taxon>
        <taxon>Metazoa</taxon>
        <taxon>Ecdysozoa</taxon>
        <taxon>Arthropoda</taxon>
        <taxon>Hexapoda</taxon>
        <taxon>Collembola</taxon>
        <taxon>Symphypleona</taxon>
        <taxon>Sminthuridae</taxon>
        <taxon>Allacma</taxon>
    </lineage>
</organism>
<dbReference type="PROSITE" id="PS50835">
    <property type="entry name" value="IG_LIKE"/>
    <property type="match status" value="1"/>
</dbReference>
<dbReference type="SMART" id="SM00235">
    <property type="entry name" value="ZnMc"/>
    <property type="match status" value="1"/>
</dbReference>
<feature type="signal peptide" evidence="2">
    <location>
        <begin position="1"/>
        <end position="21"/>
    </location>
</feature>
<dbReference type="GO" id="GO:0004222">
    <property type="term" value="F:metalloendopeptidase activity"/>
    <property type="evidence" value="ECO:0007669"/>
    <property type="project" value="UniProtKB-UniRule"/>
</dbReference>
<evidence type="ECO:0000313" key="5">
    <source>
        <dbReference type="EMBL" id="CAG7723568.1"/>
    </source>
</evidence>
<evidence type="ECO:0008006" key="7">
    <source>
        <dbReference type="Google" id="ProtNLM"/>
    </source>
</evidence>
<keyword evidence="1" id="KW-0378">Hydrolase</keyword>
<keyword evidence="2" id="KW-0732">Signal</keyword>
<dbReference type="AlphaFoldDB" id="A0A8J2JQD7"/>
<dbReference type="GO" id="GO:0006508">
    <property type="term" value="P:proteolysis"/>
    <property type="evidence" value="ECO:0007669"/>
    <property type="project" value="UniProtKB-KW"/>
</dbReference>
<evidence type="ECO:0000256" key="2">
    <source>
        <dbReference type="SAM" id="SignalP"/>
    </source>
</evidence>
<dbReference type="InterPro" id="IPR006616">
    <property type="entry name" value="DM9_repeat"/>
</dbReference>
<keyword evidence="1" id="KW-0482">Metalloprotease</keyword>
<sequence length="376" mass="42543">MLFALALLQVGFLCSEVYVSAETRLPYLTPDDFMRAANLQPALSDANFSRSYMRDDTALPETRLAWKYTRWDGAVIPYTLDPNFTNEHRAHVAQAMTNYQSKTCVRFVPRRSTDKDYVHISRDDQTCGLASLCKQGGQQFAKFGGGCINSGVMSHELGHTLCFMHEQTRPDRDDYISWNTAICKPHDKVNPNDWDTLDIMYDYTSLQHYEGECYNGCIIPKMSGVTKCGSGGLPSVLDIEKINAYYDCPGCYSYRFRPKRLISYSANDRLVVAGRGLNDENLYPCRAYHNGDILPGANLVWRQHPKGSPVPANAIRGGRTAERETLYIGRCTFTDQQRRKTMTIPGKYHPSASDRLYIPYGGGEYTCEPFELLVCQ</sequence>
<dbReference type="InterPro" id="IPR001506">
    <property type="entry name" value="Peptidase_M12A"/>
</dbReference>
<keyword evidence="1" id="KW-0645">Protease</keyword>
<feature type="active site" evidence="1">
    <location>
        <position position="156"/>
    </location>
</feature>
<comment type="caution">
    <text evidence="5">The sequence shown here is derived from an EMBL/GenBank/DDBJ whole genome shotgun (WGS) entry which is preliminary data.</text>
</comment>
<dbReference type="Proteomes" id="UP000708208">
    <property type="component" value="Unassembled WGS sequence"/>
</dbReference>
<feature type="chain" id="PRO_5035308772" description="Metalloendopeptidase" evidence="2">
    <location>
        <begin position="22"/>
        <end position="376"/>
    </location>
</feature>
<dbReference type="InterPro" id="IPR006026">
    <property type="entry name" value="Peptidase_Metallo"/>
</dbReference>
<feature type="domain" description="Peptidase M12A" evidence="4">
    <location>
        <begin position="57"/>
        <end position="249"/>
    </location>
</feature>
<protein>
    <recommendedName>
        <fullName evidence="7">Metalloendopeptidase</fullName>
    </recommendedName>
</protein>
<evidence type="ECO:0000256" key="1">
    <source>
        <dbReference type="PROSITE-ProRule" id="PRU01211"/>
    </source>
</evidence>
<dbReference type="Pfam" id="PF11901">
    <property type="entry name" value="DM9"/>
    <property type="match status" value="1"/>
</dbReference>
<dbReference type="EMBL" id="CAJVCH010100305">
    <property type="protein sequence ID" value="CAG7723568.1"/>
    <property type="molecule type" value="Genomic_DNA"/>
</dbReference>
<feature type="domain" description="Ig-like" evidence="3">
    <location>
        <begin position="258"/>
        <end position="367"/>
    </location>
</feature>
<dbReference type="PROSITE" id="PS51864">
    <property type="entry name" value="ASTACIN"/>
    <property type="match status" value="1"/>
</dbReference>
<dbReference type="InterPro" id="IPR007110">
    <property type="entry name" value="Ig-like_dom"/>
</dbReference>
<evidence type="ECO:0000259" key="4">
    <source>
        <dbReference type="PROSITE" id="PS51864"/>
    </source>
</evidence>
<comment type="cofactor">
    <cofactor evidence="1">
        <name>Zn(2+)</name>
        <dbReference type="ChEBI" id="CHEBI:29105"/>
    </cofactor>
    <text evidence="1">Binds 1 zinc ion per subunit.</text>
</comment>